<dbReference type="STRING" id="758847.LSS_07869"/>
<dbReference type="PATRIC" id="fig|758847.3.peg.1657"/>
<protein>
    <submittedName>
        <fullName evidence="1">Uncharacterized protein</fullName>
    </submittedName>
</protein>
<dbReference type="KEGG" id="lst:LSS_07869"/>
<sequence>MKIKNQRMEQKNQNLHNTLGYFYVPEEFASKKCKGLFSDCNEEGNSSLFDCLFSDVNQHQVGIERFLDPCKKLKDSTGAGIDWHEYYDLNGNLLYRQEYRLLKSGDVLSVGNVYRMNFSSYDRPQTAISCGNSILRSLSLGFIEMPSNYGSSEPY</sequence>
<evidence type="ECO:0000313" key="1">
    <source>
        <dbReference type="EMBL" id="EKT87276.1"/>
    </source>
</evidence>
<dbReference type="EMBL" id="CP006694">
    <property type="protein sequence ID" value="EKT87276.1"/>
    <property type="molecule type" value="Genomic_DNA"/>
</dbReference>
<name>K8Y2N1_9LEPT</name>
<proteinExistence type="predicted"/>
<evidence type="ECO:0000313" key="2">
    <source>
        <dbReference type="Proteomes" id="UP000035800"/>
    </source>
</evidence>
<reference evidence="1 2" key="2">
    <citation type="journal article" date="2014" name="Emerg. Microbes Infect.">
        <title>Potential impact on kidney infection: a whole-genome analysis of Leptospira santarosai serovar Shermani.</title>
        <authorList>
            <person name="Chou L.F."/>
            <person name="Chen T.W."/>
            <person name="Ko Y.C."/>
            <person name="Pan M.J."/>
            <person name="Tian Y.C."/>
            <person name="Chiu C.H."/>
            <person name="Tang P."/>
            <person name="Hung C.C."/>
            <person name="Yang C.W."/>
        </authorList>
    </citation>
    <scope>NUCLEOTIDE SEQUENCE</scope>
    <source>
        <strain evidence="1 2">LT 821</strain>
    </source>
</reference>
<dbReference type="AlphaFoldDB" id="K8Y2N1"/>
<dbReference type="Proteomes" id="UP000035800">
    <property type="component" value="Chromosome I"/>
</dbReference>
<gene>
    <name evidence="1" type="ORF">LSS_07869</name>
</gene>
<accession>K8Y2N1</accession>
<reference evidence="1 2" key="1">
    <citation type="journal article" date="2012" name="Gene">
        <title>Sequence of Leptospira santarosai serovar Shermani genome and prediction of virulence-associated genes.</title>
        <authorList>
            <person name="Chou L.F."/>
            <person name="Chen Y.T."/>
            <person name="Lu C.W."/>
            <person name="Ko Y.C."/>
            <person name="Tang C.Y."/>
            <person name="Pan M.J."/>
            <person name="Tian Y.C."/>
            <person name="Chiu C.H."/>
            <person name="Hung C.C."/>
            <person name="Yang C.W."/>
        </authorList>
    </citation>
    <scope>NUCLEOTIDE SEQUENCE [LARGE SCALE GENOMIC DNA]</scope>
    <source>
        <strain evidence="1">LT 821</strain>
    </source>
</reference>
<organism evidence="1 2">
    <name type="scientific">Leptospira santarosai serovar Shermani str. LT 821</name>
    <dbReference type="NCBI Taxonomy" id="758847"/>
    <lineage>
        <taxon>Bacteria</taxon>
        <taxon>Pseudomonadati</taxon>
        <taxon>Spirochaetota</taxon>
        <taxon>Spirochaetia</taxon>
        <taxon>Leptospirales</taxon>
        <taxon>Leptospiraceae</taxon>
        <taxon>Leptospira</taxon>
    </lineage>
</organism>